<accession>A0A4Y2U9C1</accession>
<dbReference type="Proteomes" id="UP000499080">
    <property type="component" value="Unassembled WGS sequence"/>
</dbReference>
<name>A0A4Y2U9C1_ARAVE</name>
<evidence type="ECO:0000313" key="1">
    <source>
        <dbReference type="EMBL" id="GBO09609.1"/>
    </source>
</evidence>
<reference evidence="1 2" key="1">
    <citation type="journal article" date="2019" name="Sci. Rep.">
        <title>Orb-weaving spider Araneus ventricosus genome elucidates the spidroin gene catalogue.</title>
        <authorList>
            <person name="Kono N."/>
            <person name="Nakamura H."/>
            <person name="Ohtoshi R."/>
            <person name="Moran D.A.P."/>
            <person name="Shinohara A."/>
            <person name="Yoshida Y."/>
            <person name="Fujiwara M."/>
            <person name="Mori M."/>
            <person name="Tomita M."/>
            <person name="Arakawa K."/>
        </authorList>
    </citation>
    <scope>NUCLEOTIDE SEQUENCE [LARGE SCALE GENOMIC DNA]</scope>
</reference>
<evidence type="ECO:0000313" key="2">
    <source>
        <dbReference type="Proteomes" id="UP000499080"/>
    </source>
</evidence>
<gene>
    <name evidence="1" type="ORF">AVEN_217950_1</name>
</gene>
<proteinExistence type="predicted"/>
<keyword evidence="2" id="KW-1185">Reference proteome</keyword>
<dbReference type="EMBL" id="BGPR01034967">
    <property type="protein sequence ID" value="GBO09609.1"/>
    <property type="molecule type" value="Genomic_DNA"/>
</dbReference>
<dbReference type="AlphaFoldDB" id="A0A4Y2U9C1"/>
<feature type="non-terminal residue" evidence="1">
    <location>
        <position position="47"/>
    </location>
</feature>
<protein>
    <submittedName>
        <fullName evidence="1">Uncharacterized protein</fullName>
    </submittedName>
</protein>
<comment type="caution">
    <text evidence="1">The sequence shown here is derived from an EMBL/GenBank/DDBJ whole genome shotgun (WGS) entry which is preliminary data.</text>
</comment>
<organism evidence="1 2">
    <name type="scientific">Araneus ventricosus</name>
    <name type="common">Orbweaver spider</name>
    <name type="synonym">Epeira ventricosa</name>
    <dbReference type="NCBI Taxonomy" id="182803"/>
    <lineage>
        <taxon>Eukaryota</taxon>
        <taxon>Metazoa</taxon>
        <taxon>Ecdysozoa</taxon>
        <taxon>Arthropoda</taxon>
        <taxon>Chelicerata</taxon>
        <taxon>Arachnida</taxon>
        <taxon>Araneae</taxon>
        <taxon>Araneomorphae</taxon>
        <taxon>Entelegynae</taxon>
        <taxon>Araneoidea</taxon>
        <taxon>Araneidae</taxon>
        <taxon>Araneus</taxon>
    </lineage>
</organism>
<sequence length="47" mass="5245">MDISAERAYPTPIANSPLLPLLLISLATQRNAPKQATTIRDEYDYIV</sequence>